<organism evidence="4 5">
    <name type="scientific">Phototrophicus methaneseepsis</name>
    <dbReference type="NCBI Taxonomy" id="2710758"/>
    <lineage>
        <taxon>Bacteria</taxon>
        <taxon>Bacillati</taxon>
        <taxon>Chloroflexota</taxon>
        <taxon>Candidatus Thermofontia</taxon>
        <taxon>Phototrophicales</taxon>
        <taxon>Phototrophicaceae</taxon>
        <taxon>Phototrophicus</taxon>
    </lineage>
</organism>
<evidence type="ECO:0000256" key="2">
    <source>
        <dbReference type="SAM" id="SignalP"/>
    </source>
</evidence>
<feature type="region of interest" description="Disordered" evidence="1">
    <location>
        <begin position="166"/>
        <end position="202"/>
    </location>
</feature>
<accession>A0A7S8E6U8</accession>
<feature type="signal peptide" evidence="2">
    <location>
        <begin position="1"/>
        <end position="30"/>
    </location>
</feature>
<dbReference type="Pfam" id="PF04151">
    <property type="entry name" value="PPC"/>
    <property type="match status" value="1"/>
</dbReference>
<sequence length="753" mass="79234">MFLKISSARRFHLVLLLGVCLMLSLVAVQAQDAVSLVADEPTSSSLDETTVARFFRLNVPVEGDVQIDLTSDELAVAVVLTGDDGATIAQVVDSDVTGSVSISESLEAGTYTLVVFAAPGSDLSVGSFEVVYSVSAVEIEASATPAPEETEEATPEATSEATIAATEEVTEEATEEPTEESADATPEATAEDTDEPASDSTWTEPTQVLLANGIEVTLSWDAVVDLGLEVRDPVGNTLYWDSRTSPIGGSFGFDANGLCEVISENPSETASWVPGFLPTGSYEILVFYRQACEESAPAAFTINVSVDGVALPTVEGALPPPPSEDIDSVYIASFNVSADGTAQLYDGDTYPDTSLNFLPASVESLIADATPITLGETLNGALYREQPYLSYSFDAQANDVVSIDLSAVSGNLDTLLQLMNANGSILQVIDDSPGTTNSQISNVRLVDGGTYYIIATRYGKELGGTEGEFALSLTEGVAFTPTDITELGFPVGAISVLLTWNTNADLQLLVRDPVGDSVFDDTPQITSGGQLVDDGNVNCTVSDGSPTSYIYWPEGLLRSGIYEVDVWYQNSCNDATAVEFTLTVLVNGVPLIQEVQNPLPDQHFLVTFTIGPDGQPTSGLGGFITNDTTGLDYTNDTPVSVSLNSPVTGTISPTNAYDVYAFDGTAGQTISIAMNAVSQTLDTKLLLIAPSGIQVAENDDADPLLVTTNTGRTTNSLIASYTLQETGQYIIIATRYGIQFGGTIGAYSLTVQG</sequence>
<gene>
    <name evidence="4" type="ORF">G4Y79_17340</name>
</gene>
<feature type="domain" description="Peptidase C-terminal archaeal/bacterial" evidence="3">
    <location>
        <begin position="390"/>
        <end position="453"/>
    </location>
</feature>
<evidence type="ECO:0000313" key="4">
    <source>
        <dbReference type="EMBL" id="QPC81446.1"/>
    </source>
</evidence>
<dbReference type="EMBL" id="CP062983">
    <property type="protein sequence ID" value="QPC81446.1"/>
    <property type="molecule type" value="Genomic_DNA"/>
</dbReference>
<protein>
    <submittedName>
        <fullName evidence="4">PPC domain-containing protein</fullName>
    </submittedName>
</protein>
<dbReference type="AlphaFoldDB" id="A0A7S8E6U8"/>
<proteinExistence type="predicted"/>
<feature type="chain" id="PRO_5032287947" evidence="2">
    <location>
        <begin position="31"/>
        <end position="753"/>
    </location>
</feature>
<dbReference type="Gene3D" id="2.60.120.380">
    <property type="match status" value="3"/>
</dbReference>
<evidence type="ECO:0000256" key="1">
    <source>
        <dbReference type="SAM" id="MobiDB-lite"/>
    </source>
</evidence>
<dbReference type="SUPFAM" id="SSF89260">
    <property type="entry name" value="Collagen-binding domain"/>
    <property type="match status" value="1"/>
</dbReference>
<keyword evidence="5" id="KW-1185">Reference proteome</keyword>
<name>A0A7S8E6U8_9CHLR</name>
<evidence type="ECO:0000313" key="5">
    <source>
        <dbReference type="Proteomes" id="UP000594468"/>
    </source>
</evidence>
<keyword evidence="2" id="KW-0732">Signal</keyword>
<dbReference type="KEGG" id="pmet:G4Y79_17340"/>
<dbReference type="RefSeq" id="WP_195169519.1">
    <property type="nucleotide sequence ID" value="NZ_CP062983.1"/>
</dbReference>
<evidence type="ECO:0000259" key="3">
    <source>
        <dbReference type="Pfam" id="PF04151"/>
    </source>
</evidence>
<feature type="region of interest" description="Disordered" evidence="1">
    <location>
        <begin position="142"/>
        <end position="161"/>
    </location>
</feature>
<dbReference type="Proteomes" id="UP000594468">
    <property type="component" value="Chromosome"/>
</dbReference>
<dbReference type="InterPro" id="IPR007280">
    <property type="entry name" value="Peptidase_C_arc/bac"/>
</dbReference>
<feature type="compositionally biased region" description="Acidic residues" evidence="1">
    <location>
        <begin position="168"/>
        <end position="182"/>
    </location>
</feature>
<reference evidence="4 5" key="1">
    <citation type="submission" date="2020-02" db="EMBL/GenBank/DDBJ databases">
        <authorList>
            <person name="Zheng R.K."/>
            <person name="Sun C.M."/>
        </authorList>
    </citation>
    <scope>NUCLEOTIDE SEQUENCE [LARGE SCALE GENOMIC DNA]</scope>
    <source>
        <strain evidence="5">rifampicinis</strain>
    </source>
</reference>